<evidence type="ECO:0000256" key="2">
    <source>
        <dbReference type="ARBA" id="ARBA00007254"/>
    </source>
</evidence>
<evidence type="ECO:0000256" key="1">
    <source>
        <dbReference type="ARBA" id="ARBA00004651"/>
    </source>
</evidence>
<comment type="subcellular location">
    <subcellularLocation>
        <location evidence="1 10">Cell membrane</location>
        <topology evidence="1 10">Multi-pass membrane protein</topology>
    </subcellularLocation>
</comment>
<dbReference type="EMBL" id="LXIE01000020">
    <property type="protein sequence ID" value="OAD91303.1"/>
    <property type="molecule type" value="Genomic_DNA"/>
</dbReference>
<keyword evidence="7 10" id="KW-0406">Ion transport</keyword>
<evidence type="ECO:0000256" key="8">
    <source>
        <dbReference type="ARBA" id="ARBA00023136"/>
    </source>
</evidence>
<protein>
    <recommendedName>
        <fullName evidence="10">Large-conductance mechanosensitive channel</fullName>
    </recommendedName>
</protein>
<evidence type="ECO:0000256" key="4">
    <source>
        <dbReference type="ARBA" id="ARBA00022475"/>
    </source>
</evidence>
<dbReference type="HAMAP" id="MF_00115">
    <property type="entry name" value="MscL"/>
    <property type="match status" value="1"/>
</dbReference>
<dbReference type="PANTHER" id="PTHR30266">
    <property type="entry name" value="MECHANOSENSITIVE CHANNEL MSCL"/>
    <property type="match status" value="1"/>
</dbReference>
<dbReference type="PANTHER" id="PTHR30266:SF2">
    <property type="entry name" value="LARGE-CONDUCTANCE MECHANOSENSITIVE CHANNEL"/>
    <property type="match status" value="1"/>
</dbReference>
<dbReference type="GO" id="GO:0008381">
    <property type="term" value="F:mechanosensitive monoatomic ion channel activity"/>
    <property type="evidence" value="ECO:0007669"/>
    <property type="project" value="UniProtKB-UniRule"/>
</dbReference>
<evidence type="ECO:0000313" key="11">
    <source>
        <dbReference type="EMBL" id="OAD91303.1"/>
    </source>
</evidence>
<dbReference type="InterPro" id="IPR019823">
    <property type="entry name" value="Mechanosensitive_channel_CS"/>
</dbReference>
<evidence type="ECO:0000256" key="6">
    <source>
        <dbReference type="ARBA" id="ARBA00022989"/>
    </source>
</evidence>
<dbReference type="NCBIfam" id="TIGR00220">
    <property type="entry name" value="mscL"/>
    <property type="match status" value="1"/>
</dbReference>
<dbReference type="Proteomes" id="UP000077552">
    <property type="component" value="Unassembled WGS sequence"/>
</dbReference>
<dbReference type="Pfam" id="PF01741">
    <property type="entry name" value="MscL"/>
    <property type="match status" value="1"/>
</dbReference>
<keyword evidence="9 10" id="KW-0407">Ion channel</keyword>
<dbReference type="Gene3D" id="1.10.1200.120">
    <property type="entry name" value="Large-conductance mechanosensitive channel, MscL, domain 1"/>
    <property type="match status" value="1"/>
</dbReference>
<comment type="caution">
    <text evidence="11">The sequence shown here is derived from an EMBL/GenBank/DDBJ whole genome shotgun (WGS) entry which is preliminary data.</text>
</comment>
<feature type="transmembrane region" description="Helical" evidence="10">
    <location>
        <begin position="82"/>
        <end position="100"/>
    </location>
</feature>
<keyword evidence="5 10" id="KW-0812">Transmembrane</keyword>
<organism evidence="11 12">
    <name type="scientific">Aequorivita soesokkakensis</name>
    <dbReference type="NCBI Taxonomy" id="1385699"/>
    <lineage>
        <taxon>Bacteria</taxon>
        <taxon>Pseudomonadati</taxon>
        <taxon>Bacteroidota</taxon>
        <taxon>Flavobacteriia</taxon>
        <taxon>Flavobacteriales</taxon>
        <taxon>Flavobacteriaceae</taxon>
        <taxon>Aequorivita</taxon>
    </lineage>
</organism>
<feature type="transmembrane region" description="Helical" evidence="10">
    <location>
        <begin position="20"/>
        <end position="38"/>
    </location>
</feature>
<sequence length="143" mass="16148">MGSFLQEFKNFAIKGNMIDMAVGIVIGTAFNNVISTIVKKIVMPPLSLLTDDVNLSNKKYVLRAATESAEEVAIGYGELMEVLIDFFIIAFTIFMVIKFINRFKKKAEDPHDKTVETPKDIQLLSNIEKLMEEQNTLLKSKKD</sequence>
<keyword evidence="8 10" id="KW-0472">Membrane</keyword>
<keyword evidence="6 10" id="KW-1133">Transmembrane helix</keyword>
<dbReference type="InterPro" id="IPR036019">
    <property type="entry name" value="MscL_channel"/>
</dbReference>
<name>A0A1A9LDM5_9FLAO</name>
<dbReference type="RefSeq" id="WP_068761959.1">
    <property type="nucleotide sequence ID" value="NZ_LXIE01000020.1"/>
</dbReference>
<dbReference type="NCBIfam" id="NF001843">
    <property type="entry name" value="PRK00567.1-4"/>
    <property type="match status" value="1"/>
</dbReference>
<comment type="function">
    <text evidence="10">Channel that opens in response to stretch forces in the membrane lipid bilayer. May participate in the regulation of osmotic pressure changes within the cell.</text>
</comment>
<evidence type="ECO:0000256" key="7">
    <source>
        <dbReference type="ARBA" id="ARBA00023065"/>
    </source>
</evidence>
<proteinExistence type="inferred from homology"/>
<reference evidence="11 12" key="1">
    <citation type="submission" date="2016-05" db="EMBL/GenBank/DDBJ databases">
        <title>Genome sequencing of Vitellibacter soesokkakensis RSSK-12.</title>
        <authorList>
            <person name="Thevarajoo S."/>
            <person name="Selvaratnam C."/>
            <person name="Goh K.M."/>
            <person name="Chan K.-G."/>
            <person name="Chong C.S."/>
        </authorList>
    </citation>
    <scope>NUCLEOTIDE SEQUENCE [LARGE SCALE GENOMIC DNA]</scope>
    <source>
        <strain evidence="11 12">RSSK-12</strain>
    </source>
</reference>
<dbReference type="PROSITE" id="PS01327">
    <property type="entry name" value="MSCL"/>
    <property type="match status" value="1"/>
</dbReference>
<dbReference type="InterPro" id="IPR037673">
    <property type="entry name" value="MSC/AndL"/>
</dbReference>
<dbReference type="InterPro" id="IPR001185">
    <property type="entry name" value="MS_channel"/>
</dbReference>
<dbReference type="PRINTS" id="PR01264">
    <property type="entry name" value="MECHCHANNEL"/>
</dbReference>
<comment type="similarity">
    <text evidence="2 10">Belongs to the MscL family.</text>
</comment>
<dbReference type="GO" id="GO:0005886">
    <property type="term" value="C:plasma membrane"/>
    <property type="evidence" value="ECO:0007669"/>
    <property type="project" value="UniProtKB-SubCell"/>
</dbReference>
<dbReference type="AlphaFoldDB" id="A0A1A9LDM5"/>
<keyword evidence="3 10" id="KW-0813">Transport</keyword>
<dbReference type="SUPFAM" id="SSF81330">
    <property type="entry name" value="Gated mechanosensitive channel"/>
    <property type="match status" value="1"/>
</dbReference>
<gene>
    <name evidence="10" type="primary">mscL</name>
    <name evidence="11" type="ORF">A7A78_12675</name>
</gene>
<keyword evidence="12" id="KW-1185">Reference proteome</keyword>
<dbReference type="STRING" id="1385699.A7A78_12675"/>
<dbReference type="OrthoDB" id="9810350at2"/>
<keyword evidence="4 10" id="KW-1003">Cell membrane</keyword>
<evidence type="ECO:0000256" key="5">
    <source>
        <dbReference type="ARBA" id="ARBA00022692"/>
    </source>
</evidence>
<accession>A0A1A9LDM5</accession>
<evidence type="ECO:0000313" key="12">
    <source>
        <dbReference type="Proteomes" id="UP000077552"/>
    </source>
</evidence>
<evidence type="ECO:0000256" key="10">
    <source>
        <dbReference type="HAMAP-Rule" id="MF_00115"/>
    </source>
</evidence>
<evidence type="ECO:0000256" key="9">
    <source>
        <dbReference type="ARBA" id="ARBA00023303"/>
    </source>
</evidence>
<comment type="subunit">
    <text evidence="10">Homopentamer.</text>
</comment>
<evidence type="ECO:0000256" key="3">
    <source>
        <dbReference type="ARBA" id="ARBA00022448"/>
    </source>
</evidence>